<dbReference type="Pfam" id="PF08843">
    <property type="entry name" value="AbiEii"/>
    <property type="match status" value="1"/>
</dbReference>
<dbReference type="InterPro" id="IPR014942">
    <property type="entry name" value="AbiEii"/>
</dbReference>
<evidence type="ECO:0000313" key="1">
    <source>
        <dbReference type="EMBL" id="GAA3383589.1"/>
    </source>
</evidence>
<comment type="caution">
    <text evidence="1">The sequence shown here is derived from an EMBL/GenBank/DDBJ whole genome shotgun (WGS) entry which is preliminary data.</text>
</comment>
<keyword evidence="2" id="KW-1185">Reference proteome</keyword>
<dbReference type="Gene3D" id="3.30.460.40">
    <property type="match status" value="1"/>
</dbReference>
<gene>
    <name evidence="1" type="ORF">GCM10020369_10010</name>
</gene>
<organism evidence="1 2">
    <name type="scientific">Cryptosporangium minutisporangium</name>
    <dbReference type="NCBI Taxonomy" id="113569"/>
    <lineage>
        <taxon>Bacteria</taxon>
        <taxon>Bacillati</taxon>
        <taxon>Actinomycetota</taxon>
        <taxon>Actinomycetes</taxon>
        <taxon>Cryptosporangiales</taxon>
        <taxon>Cryptosporangiaceae</taxon>
        <taxon>Cryptosporangium</taxon>
    </lineage>
</organism>
<sequence>MTPPDLFQHDVARIALQAAAAHGFVLGGGQALLAHGLVDRPTEDIDLFTTAERAVPAAATAVRAALETAGYTVHADDAQNELADLFEGFDLDYIEWAVTLEDRCTELTLAQLPYTRGPIILDVGPVMHPDDLLASKVAAAASRAEARDFIDIAAATRRYPLPRLLALGRTYDPGLGDQDFREAGHRLDTMNDARFAPYGLTPEQIKEVRTALTGWPRP</sequence>
<name>A0ABP6SS45_9ACTN</name>
<dbReference type="RefSeq" id="WP_345726766.1">
    <property type="nucleotide sequence ID" value="NZ_BAAAYN010000006.1"/>
</dbReference>
<accession>A0ABP6SS45</accession>
<evidence type="ECO:0008006" key="3">
    <source>
        <dbReference type="Google" id="ProtNLM"/>
    </source>
</evidence>
<reference evidence="2" key="1">
    <citation type="journal article" date="2019" name="Int. J. Syst. Evol. Microbiol.">
        <title>The Global Catalogue of Microorganisms (GCM) 10K type strain sequencing project: providing services to taxonomists for standard genome sequencing and annotation.</title>
        <authorList>
            <consortium name="The Broad Institute Genomics Platform"/>
            <consortium name="The Broad Institute Genome Sequencing Center for Infectious Disease"/>
            <person name="Wu L."/>
            <person name="Ma J."/>
        </authorList>
    </citation>
    <scope>NUCLEOTIDE SEQUENCE [LARGE SCALE GENOMIC DNA]</scope>
    <source>
        <strain evidence="2">JCM 9458</strain>
    </source>
</reference>
<dbReference type="EMBL" id="BAAAYN010000006">
    <property type="protein sequence ID" value="GAA3383589.1"/>
    <property type="molecule type" value="Genomic_DNA"/>
</dbReference>
<protein>
    <recommendedName>
        <fullName evidence="3">Nucleotidyl transferase AbiEii/AbiGii toxin family protein</fullName>
    </recommendedName>
</protein>
<evidence type="ECO:0000313" key="2">
    <source>
        <dbReference type="Proteomes" id="UP001501676"/>
    </source>
</evidence>
<proteinExistence type="predicted"/>
<dbReference type="Proteomes" id="UP001501676">
    <property type="component" value="Unassembled WGS sequence"/>
</dbReference>